<keyword evidence="2" id="KW-1185">Reference proteome</keyword>
<dbReference type="RefSeq" id="XP_068368745.1">
    <property type="nucleotide sequence ID" value="XM_068514302.1"/>
</dbReference>
<dbReference type="Proteomes" id="UP000179807">
    <property type="component" value="Unassembled WGS sequence"/>
</dbReference>
<evidence type="ECO:0000313" key="2">
    <source>
        <dbReference type="Proteomes" id="UP000179807"/>
    </source>
</evidence>
<evidence type="ECO:0008006" key="3">
    <source>
        <dbReference type="Google" id="ProtNLM"/>
    </source>
</evidence>
<dbReference type="EMBL" id="MLAK01000208">
    <property type="protein sequence ID" value="OHT15609.1"/>
    <property type="molecule type" value="Genomic_DNA"/>
</dbReference>
<sequence length="558" mass="63605">MKRIQRLIAMPKSAKPKVRMSLGPSPILKETRNGMIPLKSVSPTFIKSSVLINRNAPKSDAKKYYLSDSNEYPEGSVNSHSLSFGAKLARGSSVLFNSSSSVLQKNASHPATKSTHDYKEIIHSNKISNKNKNNFQSHTIKIRLESNWGHPSLISCSKIEVLGANRVPIEINKISIEPKMVVTNMSDLNENMLTKLINGQLIKQENTDCWSAKWPPEKPLNFLDIILNIELPEYESEEKEEFETQTLTNKLEEIDENDELNDVVKINNKPTSQNNTQNDRKVIYNQIDSLRIWPVSSEPTQNFRKVTIYYNNYVLFDDELQKDFGSNIPLQLYDESGNCLIKRIYNDAKQKIVDDFGQLPYRPTQCLEICFLKSYNHNSKFGLQRIRLYDNEGNELRINDQVVIEAVECGEFTSRSSSDSNNASTQLAGNIHQKSIKDLFYDPIEAKNKGLKMTAWEGDLTPNSRLVIKFTEPIVVSAVLFITLKKIIGPSDIALKQVKIKNNGVNVWCGKLKRCNEYPEDERSLATVAFLHDHEKIRKAVLNDAFQEPPLTYRPVDY</sequence>
<comment type="caution">
    <text evidence="1">The sequence shown here is derived from an EMBL/GenBank/DDBJ whole genome shotgun (WGS) entry which is preliminary data.</text>
</comment>
<accession>A0A1J4KWF2</accession>
<dbReference type="GeneID" id="94849006"/>
<proteinExistence type="predicted"/>
<evidence type="ECO:0000313" key="1">
    <source>
        <dbReference type="EMBL" id="OHT15609.1"/>
    </source>
</evidence>
<name>A0A1J4KWF2_9EUKA</name>
<dbReference type="VEuPathDB" id="TrichDB:TRFO_42426"/>
<organism evidence="1 2">
    <name type="scientific">Tritrichomonas foetus</name>
    <dbReference type="NCBI Taxonomy" id="1144522"/>
    <lineage>
        <taxon>Eukaryota</taxon>
        <taxon>Metamonada</taxon>
        <taxon>Parabasalia</taxon>
        <taxon>Tritrichomonadida</taxon>
        <taxon>Tritrichomonadidae</taxon>
        <taxon>Tritrichomonas</taxon>
    </lineage>
</organism>
<reference evidence="1" key="1">
    <citation type="submission" date="2016-10" db="EMBL/GenBank/DDBJ databases">
        <authorList>
            <person name="Benchimol M."/>
            <person name="Almeida L.G."/>
            <person name="Vasconcelos A.T."/>
            <person name="Perreira-Neves A."/>
            <person name="Rosa I.A."/>
            <person name="Tasca T."/>
            <person name="Bogo M.R."/>
            <person name="de Souza W."/>
        </authorList>
    </citation>
    <scope>NUCLEOTIDE SEQUENCE [LARGE SCALE GENOMIC DNA]</scope>
    <source>
        <strain evidence="1">K</strain>
    </source>
</reference>
<dbReference type="AlphaFoldDB" id="A0A1J4KWF2"/>
<gene>
    <name evidence="1" type="ORF">TRFO_42426</name>
</gene>
<protein>
    <recommendedName>
        <fullName evidence="3">KATNIP domain-containing protein</fullName>
    </recommendedName>
</protein>